<keyword evidence="1" id="KW-1133">Transmembrane helix</keyword>
<sequence>MRILLTGATGFIGSRLLAALQLRGHEVWCAGRRAPPLTIGFLPIDFSRALAKDDWLPLVRDADVVINTVGLFREHGTQSFERLHEQAPCALFDACVEAGVPRVVQLSALGVERRRSAYQRSKHTADAYLLALPLDGIVVQPSLVFGADGASSARLLTLAAMPLLPLPAGGGQPVQPVHVDDVVEALCALVEAPAVPGAGRTVPLVGPRPLSLRRYLLMLRGALGLKPTLALRVPAWLVTLAACWGEVRGQALLDRGAWTMLQQGSVGPAVAIHWLLGQPPREAGDFLIGEPLAALRLQARLGWLLPLLRLALAMVWIVTGLLSLGLFPRDESYALLADTGIATAVQPLLLFGAAGLDLAFGLATLWPPNSARWRARLWLAQMAFIGSTMLIIAMRLPAFLLHPFGPLLKNLPMLAILVLLYLHERDSGAPTGRAAPA</sequence>
<feature type="transmembrane region" description="Helical" evidence="1">
    <location>
        <begin position="378"/>
        <end position="400"/>
    </location>
</feature>
<keyword evidence="1" id="KW-0812">Transmembrane</keyword>
<organism evidence="3 4">
    <name type="scientific">Pseudaquabacterium terrae</name>
    <dbReference type="NCBI Taxonomy" id="2732868"/>
    <lineage>
        <taxon>Bacteria</taxon>
        <taxon>Pseudomonadati</taxon>
        <taxon>Pseudomonadota</taxon>
        <taxon>Betaproteobacteria</taxon>
        <taxon>Burkholderiales</taxon>
        <taxon>Sphaerotilaceae</taxon>
        <taxon>Pseudaquabacterium</taxon>
    </lineage>
</organism>
<evidence type="ECO:0000313" key="4">
    <source>
        <dbReference type="Proteomes" id="UP000737171"/>
    </source>
</evidence>
<keyword evidence="1" id="KW-0472">Membrane</keyword>
<dbReference type="Proteomes" id="UP000737171">
    <property type="component" value="Unassembled WGS sequence"/>
</dbReference>
<evidence type="ECO:0000313" key="3">
    <source>
        <dbReference type="EMBL" id="NRF68199.1"/>
    </source>
</evidence>
<evidence type="ECO:0000256" key="1">
    <source>
        <dbReference type="SAM" id="Phobius"/>
    </source>
</evidence>
<accession>A0ABX2EHZ2</accession>
<dbReference type="InterPro" id="IPR001509">
    <property type="entry name" value="Epimerase_deHydtase"/>
</dbReference>
<keyword evidence="4" id="KW-1185">Reference proteome</keyword>
<dbReference type="Gene3D" id="3.40.50.720">
    <property type="entry name" value="NAD(P)-binding Rossmann-like Domain"/>
    <property type="match status" value="1"/>
</dbReference>
<dbReference type="InterPro" id="IPR025695">
    <property type="entry name" value="DoxX-like"/>
</dbReference>
<feature type="domain" description="NAD-dependent epimerase/dehydratase" evidence="2">
    <location>
        <begin position="3"/>
        <end position="199"/>
    </location>
</feature>
<proteinExistence type="predicted"/>
<dbReference type="PANTHER" id="PTHR12126">
    <property type="entry name" value="NADH-UBIQUINONE OXIDOREDUCTASE 39 KDA SUBUNIT-RELATED"/>
    <property type="match status" value="1"/>
</dbReference>
<dbReference type="InterPro" id="IPR036291">
    <property type="entry name" value="NAD(P)-bd_dom_sf"/>
</dbReference>
<dbReference type="PANTHER" id="PTHR12126:SF11">
    <property type="entry name" value="NADH DEHYDROGENASE [UBIQUINONE] 1 ALPHA SUBCOMPLEX SUBUNIT 9, MITOCHONDRIAL"/>
    <property type="match status" value="1"/>
</dbReference>
<feature type="transmembrane region" description="Helical" evidence="1">
    <location>
        <begin position="348"/>
        <end position="366"/>
    </location>
</feature>
<dbReference type="InterPro" id="IPR051207">
    <property type="entry name" value="ComplexI_NDUFA9_subunit"/>
</dbReference>
<dbReference type="RefSeq" id="WP_173123631.1">
    <property type="nucleotide sequence ID" value="NZ_JABRWJ010000004.1"/>
</dbReference>
<reference evidence="3 4" key="1">
    <citation type="submission" date="2020-05" db="EMBL/GenBank/DDBJ databases">
        <title>Aquincola sp. isolate from soil.</title>
        <authorList>
            <person name="Han J."/>
            <person name="Kim D.-U."/>
        </authorList>
    </citation>
    <scope>NUCLEOTIDE SEQUENCE [LARGE SCALE GENOMIC DNA]</scope>
    <source>
        <strain evidence="3 4">S2</strain>
    </source>
</reference>
<dbReference type="Pfam" id="PF13781">
    <property type="entry name" value="DoxX_3"/>
    <property type="match status" value="1"/>
</dbReference>
<dbReference type="Pfam" id="PF01370">
    <property type="entry name" value="Epimerase"/>
    <property type="match status" value="1"/>
</dbReference>
<feature type="transmembrane region" description="Helical" evidence="1">
    <location>
        <begin position="303"/>
        <end position="327"/>
    </location>
</feature>
<dbReference type="SUPFAM" id="SSF51735">
    <property type="entry name" value="NAD(P)-binding Rossmann-fold domains"/>
    <property type="match status" value="1"/>
</dbReference>
<evidence type="ECO:0000259" key="2">
    <source>
        <dbReference type="Pfam" id="PF01370"/>
    </source>
</evidence>
<name>A0ABX2EHZ2_9BURK</name>
<gene>
    <name evidence="3" type="ORF">HLB44_14490</name>
</gene>
<comment type="caution">
    <text evidence="3">The sequence shown here is derived from an EMBL/GenBank/DDBJ whole genome shotgun (WGS) entry which is preliminary data.</text>
</comment>
<protein>
    <submittedName>
        <fullName evidence="3">SDR family oxidoreductase</fullName>
    </submittedName>
</protein>
<dbReference type="EMBL" id="JABRWJ010000004">
    <property type="protein sequence ID" value="NRF68199.1"/>
    <property type="molecule type" value="Genomic_DNA"/>
</dbReference>